<dbReference type="OrthoDB" id="2625323at2"/>
<evidence type="ECO:0000313" key="2">
    <source>
        <dbReference type="EMBL" id="OAN55069.1"/>
    </source>
</evidence>
<evidence type="ECO:0000259" key="1">
    <source>
        <dbReference type="PROSITE" id="PS50075"/>
    </source>
</evidence>
<sequence>MIVEYLQATFLFDLRQERLDDRSNLFEAGFVDSYGLVELVGFLERTFSIRLTDSDLTSPRLASIDGMVRMVAEKGGAISHG</sequence>
<organism evidence="2 3">
    <name type="scientific">Magnetospirillum moscoviense</name>
    <dbReference type="NCBI Taxonomy" id="1437059"/>
    <lineage>
        <taxon>Bacteria</taxon>
        <taxon>Pseudomonadati</taxon>
        <taxon>Pseudomonadota</taxon>
        <taxon>Alphaproteobacteria</taxon>
        <taxon>Rhodospirillales</taxon>
        <taxon>Rhodospirillaceae</taxon>
        <taxon>Magnetospirillum</taxon>
    </lineage>
</organism>
<protein>
    <recommendedName>
        <fullName evidence="1">Carrier domain-containing protein</fullName>
    </recommendedName>
</protein>
<dbReference type="AlphaFoldDB" id="A0A178MWR3"/>
<dbReference type="Proteomes" id="UP000078543">
    <property type="component" value="Unassembled WGS sequence"/>
</dbReference>
<comment type="caution">
    <text evidence="2">The sequence shown here is derived from an EMBL/GenBank/DDBJ whole genome shotgun (WGS) entry which is preliminary data.</text>
</comment>
<dbReference type="InterPro" id="IPR036736">
    <property type="entry name" value="ACP-like_sf"/>
</dbReference>
<dbReference type="Gene3D" id="1.10.1200.10">
    <property type="entry name" value="ACP-like"/>
    <property type="match status" value="1"/>
</dbReference>
<feature type="domain" description="Carrier" evidence="1">
    <location>
        <begin position="1"/>
        <end position="75"/>
    </location>
</feature>
<name>A0A178MWR3_9PROT</name>
<evidence type="ECO:0000313" key="3">
    <source>
        <dbReference type="Proteomes" id="UP000078543"/>
    </source>
</evidence>
<accession>A0A178MWR3</accession>
<dbReference type="PROSITE" id="PS50075">
    <property type="entry name" value="CARRIER"/>
    <property type="match status" value="1"/>
</dbReference>
<dbReference type="SUPFAM" id="SSF47336">
    <property type="entry name" value="ACP-like"/>
    <property type="match status" value="1"/>
</dbReference>
<reference evidence="2 3" key="1">
    <citation type="submission" date="2016-04" db="EMBL/GenBank/DDBJ databases">
        <title>Draft genome sequence of freshwater magnetotactic bacteria Magnetospirillum marisnigri SP-1 and Magnetospirillum moscoviense BB-1.</title>
        <authorList>
            <person name="Koziaeva V."/>
            <person name="Dziuba M.V."/>
            <person name="Ivanov T.M."/>
            <person name="Kuznetsov B."/>
            <person name="Grouzdev D.S."/>
        </authorList>
    </citation>
    <scope>NUCLEOTIDE SEQUENCE [LARGE SCALE GENOMIC DNA]</scope>
    <source>
        <strain evidence="2 3">BB-1</strain>
    </source>
</reference>
<keyword evidence="3" id="KW-1185">Reference proteome</keyword>
<dbReference type="InterPro" id="IPR009081">
    <property type="entry name" value="PP-bd_ACP"/>
</dbReference>
<dbReference type="STRING" id="1437059.A6A05_00475"/>
<gene>
    <name evidence="2" type="ORF">A6A05_00475</name>
</gene>
<dbReference type="Pfam" id="PF00550">
    <property type="entry name" value="PP-binding"/>
    <property type="match status" value="1"/>
</dbReference>
<dbReference type="EMBL" id="LWQU01000104">
    <property type="protein sequence ID" value="OAN55069.1"/>
    <property type="molecule type" value="Genomic_DNA"/>
</dbReference>
<proteinExistence type="predicted"/>